<protein>
    <submittedName>
        <fullName evidence="2">Uncharacterized protein</fullName>
    </submittedName>
</protein>
<reference evidence="1 3" key="1">
    <citation type="journal article" date="2017" name="Nature">
        <title>The sunflower genome provides insights into oil metabolism, flowering and Asterid evolution.</title>
        <authorList>
            <person name="Badouin H."/>
            <person name="Gouzy J."/>
            <person name="Grassa C.J."/>
            <person name="Murat F."/>
            <person name="Staton S.E."/>
            <person name="Cottret L."/>
            <person name="Lelandais-Briere C."/>
            <person name="Owens G.L."/>
            <person name="Carrere S."/>
            <person name="Mayjonade B."/>
            <person name="Legrand L."/>
            <person name="Gill N."/>
            <person name="Kane N.C."/>
            <person name="Bowers J.E."/>
            <person name="Hubner S."/>
            <person name="Bellec A."/>
            <person name="Berard A."/>
            <person name="Berges H."/>
            <person name="Blanchet N."/>
            <person name="Boniface M.C."/>
            <person name="Brunel D."/>
            <person name="Catrice O."/>
            <person name="Chaidir N."/>
            <person name="Claudel C."/>
            <person name="Donnadieu C."/>
            <person name="Faraut T."/>
            <person name="Fievet G."/>
            <person name="Helmstetter N."/>
            <person name="King M."/>
            <person name="Knapp S.J."/>
            <person name="Lai Z."/>
            <person name="Le Paslier M.C."/>
            <person name="Lippi Y."/>
            <person name="Lorenzon L."/>
            <person name="Mandel J.R."/>
            <person name="Marage G."/>
            <person name="Marchand G."/>
            <person name="Marquand E."/>
            <person name="Bret-Mestries E."/>
            <person name="Morien E."/>
            <person name="Nambeesan S."/>
            <person name="Nguyen T."/>
            <person name="Pegot-Espagnet P."/>
            <person name="Pouilly N."/>
            <person name="Raftis F."/>
            <person name="Sallet E."/>
            <person name="Schiex T."/>
            <person name="Thomas J."/>
            <person name="Vandecasteele C."/>
            <person name="Vares D."/>
            <person name="Vear F."/>
            <person name="Vautrin S."/>
            <person name="Crespi M."/>
            <person name="Mangin B."/>
            <person name="Burke J.M."/>
            <person name="Salse J."/>
            <person name="Munos S."/>
            <person name="Vincourt P."/>
            <person name="Rieseberg L.H."/>
            <person name="Langlade N.B."/>
        </authorList>
    </citation>
    <scope>NUCLEOTIDE SEQUENCE [LARGE SCALE GENOMIC DNA]</scope>
    <source>
        <strain evidence="3">cv. SF193</strain>
        <tissue evidence="1">Leaves</tissue>
    </source>
</reference>
<dbReference type="OMA" id="FCSWETH"/>
<name>A0A251RUF4_HELAN</name>
<organism evidence="2 3">
    <name type="scientific">Helianthus annuus</name>
    <name type="common">Common sunflower</name>
    <dbReference type="NCBI Taxonomy" id="4232"/>
    <lineage>
        <taxon>Eukaryota</taxon>
        <taxon>Viridiplantae</taxon>
        <taxon>Streptophyta</taxon>
        <taxon>Embryophyta</taxon>
        <taxon>Tracheophyta</taxon>
        <taxon>Spermatophyta</taxon>
        <taxon>Magnoliopsida</taxon>
        <taxon>eudicotyledons</taxon>
        <taxon>Gunneridae</taxon>
        <taxon>Pentapetalae</taxon>
        <taxon>asterids</taxon>
        <taxon>campanulids</taxon>
        <taxon>Asterales</taxon>
        <taxon>Asteraceae</taxon>
        <taxon>Asteroideae</taxon>
        <taxon>Heliantheae alliance</taxon>
        <taxon>Heliantheae</taxon>
        <taxon>Helianthus</taxon>
    </lineage>
</organism>
<evidence type="ECO:0000313" key="2">
    <source>
        <dbReference type="EMBL" id="OTF87982.1"/>
    </source>
</evidence>
<dbReference type="Proteomes" id="UP000215914">
    <property type="component" value="Chromosome 17"/>
</dbReference>
<reference evidence="2" key="2">
    <citation type="submission" date="2017-02" db="EMBL/GenBank/DDBJ databases">
        <title>Sunflower complete genome.</title>
        <authorList>
            <person name="Langlade N."/>
            <person name="Munos S."/>
        </authorList>
    </citation>
    <scope>NUCLEOTIDE SEQUENCE [LARGE SCALE GENOMIC DNA]</scope>
    <source>
        <tissue evidence="2">Leaves</tissue>
    </source>
</reference>
<reference evidence="1" key="3">
    <citation type="submission" date="2020-06" db="EMBL/GenBank/DDBJ databases">
        <title>Helianthus annuus Genome sequencing and assembly Release 2.</title>
        <authorList>
            <person name="Gouzy J."/>
            <person name="Langlade N."/>
            <person name="Munos S."/>
        </authorList>
    </citation>
    <scope>NUCLEOTIDE SEQUENCE</scope>
    <source>
        <tissue evidence="1">Leaves</tissue>
    </source>
</reference>
<evidence type="ECO:0000313" key="1">
    <source>
        <dbReference type="EMBL" id="KAF5757527.1"/>
    </source>
</evidence>
<gene>
    <name evidence="2" type="ORF">HannXRQ_Chr17g0568001</name>
    <name evidence="1" type="ORF">HanXRQr2_Chr17g0827821</name>
</gene>
<dbReference type="PANTHER" id="PTHR34956:SF1">
    <property type="entry name" value="DUF4005 DOMAIN-CONTAINING PROTEIN"/>
    <property type="match status" value="1"/>
</dbReference>
<keyword evidence="3" id="KW-1185">Reference proteome</keyword>
<dbReference type="PANTHER" id="PTHR34956">
    <property type="entry name" value="OS05G0397300 PROTEIN"/>
    <property type="match status" value="1"/>
</dbReference>
<proteinExistence type="predicted"/>
<accession>A0A251RUF4</accession>
<evidence type="ECO:0000313" key="3">
    <source>
        <dbReference type="Proteomes" id="UP000215914"/>
    </source>
</evidence>
<dbReference type="AlphaFoldDB" id="A0A251RUF4"/>
<dbReference type="EMBL" id="CM007906">
    <property type="protein sequence ID" value="OTF87982.1"/>
    <property type="molecule type" value="Genomic_DNA"/>
</dbReference>
<dbReference type="EMBL" id="MNCJ02000332">
    <property type="protein sequence ID" value="KAF5757527.1"/>
    <property type="molecule type" value="Genomic_DNA"/>
</dbReference>
<sequence>MDTIIRTTEIDTKNDFDPFYYELERRILTLISDDENEVCVRSMTAKRSTPAYVNRQRFILEQQTESYFCWRHEFESSTSSLPVWLVNAWRNTSSGTGVFFPRMTVTGEGYKPSRRCKGKRKNVRRLKL</sequence>
<dbReference type="InParanoid" id="A0A251RUF4"/>
<dbReference type="Gramene" id="mRNA:HanXRQr2_Chr17g0827821">
    <property type="protein sequence ID" value="mRNA:HanXRQr2_Chr17g0827821"/>
    <property type="gene ID" value="HanXRQr2_Chr17g0827821"/>
</dbReference>